<dbReference type="InterPro" id="IPR037179">
    <property type="entry name" value="Nucleocapsid_C"/>
</dbReference>
<feature type="region of interest" description="Disordered" evidence="12">
    <location>
        <begin position="228"/>
        <end position="265"/>
    </location>
</feature>
<dbReference type="Pfam" id="PF00937">
    <property type="entry name" value="CoV_nucleocap"/>
    <property type="match status" value="1"/>
</dbReference>
<keyword evidence="8" id="KW-0804">Transcription</keyword>
<dbReference type="EMBL" id="OQ175112">
    <property type="protein sequence ID" value="WCC62220.1"/>
    <property type="molecule type" value="Genomic_RNA"/>
</dbReference>
<evidence type="ECO:0000256" key="9">
    <source>
        <dbReference type="ARBA" id="ARBA00023274"/>
    </source>
</evidence>
<gene>
    <name evidence="15" type="primary">N</name>
</gene>
<feature type="compositionally biased region" description="Low complexity" evidence="12">
    <location>
        <begin position="250"/>
        <end position="260"/>
    </location>
</feature>
<dbReference type="PIRSF" id="PIRSF003888">
    <property type="entry name" value="Corona_nucleocap"/>
    <property type="match status" value="1"/>
</dbReference>
<evidence type="ECO:0000256" key="2">
    <source>
        <dbReference type="ARBA" id="ARBA00022553"/>
    </source>
</evidence>
<evidence type="ECO:0000259" key="14">
    <source>
        <dbReference type="PROSITE" id="PS51929"/>
    </source>
</evidence>
<proteinExistence type="predicted"/>
<feature type="domain" description="CoV N CTD" evidence="14">
    <location>
        <begin position="257"/>
        <end position="371"/>
    </location>
</feature>
<dbReference type="GO" id="GO:0043657">
    <property type="term" value="C:host cell"/>
    <property type="evidence" value="ECO:0007669"/>
    <property type="project" value="UniProtKB-SubCell"/>
</dbReference>
<evidence type="ECO:0000259" key="13">
    <source>
        <dbReference type="PROSITE" id="PS51928"/>
    </source>
</evidence>
<evidence type="ECO:0000256" key="12">
    <source>
        <dbReference type="SAM" id="MobiDB-lite"/>
    </source>
</evidence>
<dbReference type="InterPro" id="IPR044345">
    <property type="entry name" value="N_prot_N_CoV"/>
</dbReference>
<dbReference type="InterPro" id="IPR044344">
    <property type="entry name" value="N_prot_C_CoV"/>
</dbReference>
<keyword evidence="9 11" id="KW-0687">Ribonucleoprotein</keyword>
<name>A0AA49EAS6_9NIDO</name>
<evidence type="ECO:0000256" key="10">
    <source>
        <dbReference type="PIRNR" id="PIRNR003888"/>
    </source>
</evidence>
<dbReference type="SUPFAM" id="SSF110304">
    <property type="entry name" value="Coronavirus RNA-binding domain"/>
    <property type="match status" value="1"/>
</dbReference>
<keyword evidence="6" id="KW-0805">Transcription regulation</keyword>
<dbReference type="InterPro" id="IPR037195">
    <property type="entry name" value="Nucleocapsid_N"/>
</dbReference>
<feature type="compositionally biased region" description="Low complexity" evidence="12">
    <location>
        <begin position="173"/>
        <end position="192"/>
    </location>
</feature>
<comment type="function">
    <text evidence="10">Packages the positive strand viral genome RNA into a helical ribonucleocapsid (RNP) and plays a fundamental role during virion assembly through its interactions with the viral genome and membrane protein M. Plays an important role in enhancing the efficiency of subgenomic viral RNA transcription as well as viral replication.</text>
</comment>
<dbReference type="CDD" id="cd21595">
    <property type="entry name" value="CoV_N-CTD"/>
    <property type="match status" value="1"/>
</dbReference>
<evidence type="ECO:0000256" key="6">
    <source>
        <dbReference type="ARBA" id="ARBA00023015"/>
    </source>
</evidence>
<feature type="domain" description="CoV N NTD" evidence="13">
    <location>
        <begin position="15"/>
        <end position="137"/>
    </location>
</feature>
<feature type="region of interest" description="Disordered" evidence="12">
    <location>
        <begin position="131"/>
        <end position="211"/>
    </location>
</feature>
<comment type="subcellular location">
    <subcellularLocation>
        <location evidence="1">Host cell</location>
    </subcellularLocation>
    <subcellularLocation>
        <location evidence="10">Virion</location>
    </subcellularLocation>
    <text evidence="10">Located inside the virion, complexed with the viral RNA. Probably associates with ER-derived membranes where it participates in viral RNA synthesis and virus budding.</text>
</comment>
<evidence type="ECO:0000256" key="3">
    <source>
        <dbReference type="ARBA" id="ARBA00022765"/>
    </source>
</evidence>
<evidence type="ECO:0000313" key="15">
    <source>
        <dbReference type="EMBL" id="WCC62220.1"/>
    </source>
</evidence>
<dbReference type="CDD" id="cd21554">
    <property type="entry name" value="CoV_N-NTD"/>
    <property type="match status" value="1"/>
</dbReference>
<feature type="compositionally biased region" description="Low complexity" evidence="12">
    <location>
        <begin position="377"/>
        <end position="395"/>
    </location>
</feature>
<dbReference type="PROSITE" id="PS51928">
    <property type="entry name" value="COV_N_NTD"/>
    <property type="match status" value="1"/>
</dbReference>
<feature type="compositionally biased region" description="Basic and acidic residues" evidence="12">
    <location>
        <begin position="228"/>
        <end position="237"/>
    </location>
</feature>
<reference evidence="15" key="1">
    <citation type="submission" date="2023-01" db="EMBL/GenBank/DDBJ databases">
        <title>Panoramic Analysis of Coronaviruses Carried by Representative Bat Species in Southern China to Better Understand the Coronavirus Sphere.</title>
        <authorList>
            <person name="Han Y."/>
            <person name="Xu P."/>
            <person name="Wang Y."/>
            <person name="Zhao W."/>
            <person name="Wang J."/>
            <person name="Jin Q."/>
            <person name="Wu Z."/>
        </authorList>
    </citation>
    <scope>NUCLEOTIDE SEQUENCE</scope>
    <source>
        <strain evidence="15">BtMr-AlphaCoV/GD2017-Q92</strain>
    </source>
</reference>
<keyword evidence="7 10" id="KW-0543">Viral nucleoprotein</keyword>
<feature type="region of interest" description="Disordered" evidence="12">
    <location>
        <begin position="377"/>
        <end position="403"/>
    </location>
</feature>
<evidence type="ECO:0000256" key="4">
    <source>
        <dbReference type="ARBA" id="ARBA00022844"/>
    </source>
</evidence>
<dbReference type="PROSITE" id="PS51929">
    <property type="entry name" value="COV_N_CTD"/>
    <property type="match status" value="1"/>
</dbReference>
<evidence type="ECO:0000256" key="7">
    <source>
        <dbReference type="ARBA" id="ARBA00023086"/>
    </source>
</evidence>
<feature type="compositionally biased region" description="Low complexity" evidence="12">
    <location>
        <begin position="142"/>
        <end position="164"/>
    </location>
</feature>
<keyword evidence="5 10" id="KW-0694">RNA-binding</keyword>
<organism evidence="15">
    <name type="scientific">Bat Coronavirus MrGD17</name>
    <dbReference type="NCBI Taxonomy" id="3018855"/>
    <lineage>
        <taxon>Viruses</taxon>
        <taxon>Riboviria</taxon>
        <taxon>Orthornavirae</taxon>
        <taxon>Pisuviricota</taxon>
        <taxon>Pisoniviricetes</taxon>
        <taxon>Nidovirales</taxon>
        <taxon>Cornidovirineae</taxon>
        <taxon>Coronaviridae</taxon>
        <taxon>Orthocoronavirinae</taxon>
    </lineage>
</organism>
<dbReference type="SUPFAM" id="SSF103068">
    <property type="entry name" value="Nucleocapsid protein dimerization domain"/>
    <property type="match status" value="1"/>
</dbReference>
<evidence type="ECO:0000256" key="5">
    <source>
        <dbReference type="ARBA" id="ARBA00022884"/>
    </source>
</evidence>
<evidence type="ECO:0000256" key="1">
    <source>
        <dbReference type="ARBA" id="ARBA00004340"/>
    </source>
</evidence>
<evidence type="ECO:0000256" key="11">
    <source>
        <dbReference type="PROSITE-ProRule" id="PRU01276"/>
    </source>
</evidence>
<keyword evidence="4 10" id="KW-0946">Virion</keyword>
<dbReference type="GO" id="GO:1990904">
    <property type="term" value="C:ribonucleoprotein complex"/>
    <property type="evidence" value="ECO:0007669"/>
    <property type="project" value="UniProtKB-KW"/>
</dbReference>
<protein>
    <recommendedName>
        <fullName evidence="10">Nucleoprotein</fullName>
    </recommendedName>
</protein>
<keyword evidence="3" id="KW-0013">ADP-ribosylation</keyword>
<keyword evidence="2" id="KW-0597">Phosphoprotein</keyword>
<evidence type="ECO:0000256" key="8">
    <source>
        <dbReference type="ARBA" id="ARBA00023163"/>
    </source>
</evidence>
<sequence>MSSVKFEASRRSGRTPLSYFAPLVVTSDKKFWNVLPKNAVPTGKGKAPQQVGYWNEQPRWRMQKGQKVEKPSHWHFYFLGTGPHADAKFRERIPGVVWVSKANANLEPTDLGTRSKARNLITPKFDNELPSDIEVVDKSSAPNSRGNSRSQSRGPGNGSKSRSNSKSRDNSQSRDNSNNRGKSQSRNNSRSRGQQRDNNKQRQSAGNAGNNTADLAAAIVLALEKAGLTRETEKTPKETGANNNKKSKSRASSPAPAQPKNSDQLTKVMWKRNPEPSCNVKQCFGPRSQCQNFGDEDAIKNGFKAKHFPSWSELTPNAAALLFGSEIVTVEDGDDVVIQYTYQVRVPKTHPALQTFLPQVGAYANVGDEMSEDVVIESTPTTSSAPAADESAAAPQLPPKLNPKAATFVPPKVDPNYFAGMKVEIMNTTLSDDSTV</sequence>
<dbReference type="GO" id="GO:0019013">
    <property type="term" value="C:viral nucleocapsid"/>
    <property type="evidence" value="ECO:0007669"/>
    <property type="project" value="UniProtKB-UniRule"/>
</dbReference>
<feature type="compositionally biased region" description="Polar residues" evidence="12">
    <location>
        <begin position="201"/>
        <end position="211"/>
    </location>
</feature>
<dbReference type="InterPro" id="IPR001218">
    <property type="entry name" value="Nucleocap_CoV"/>
</dbReference>
<accession>A0AA49EAS6</accession>
<dbReference type="GO" id="GO:0003723">
    <property type="term" value="F:RNA binding"/>
    <property type="evidence" value="ECO:0007669"/>
    <property type="project" value="UniProtKB-UniRule"/>
</dbReference>